<organism evidence="6">
    <name type="scientific">Physcomitrium patens</name>
    <name type="common">Spreading-leaved earth moss</name>
    <name type="synonym">Physcomitrella patens</name>
    <dbReference type="NCBI Taxonomy" id="3218"/>
    <lineage>
        <taxon>Eukaryota</taxon>
        <taxon>Viridiplantae</taxon>
        <taxon>Streptophyta</taxon>
        <taxon>Embryophyta</taxon>
        <taxon>Bryophyta</taxon>
        <taxon>Bryophytina</taxon>
        <taxon>Bryopsida</taxon>
        <taxon>Funariidae</taxon>
        <taxon>Funariales</taxon>
        <taxon>Funariaceae</taxon>
        <taxon>Physcomitrium</taxon>
    </lineage>
</organism>
<reference evidence="6 8" key="2">
    <citation type="journal article" date="2018" name="Plant J.">
        <title>The Physcomitrella patens chromosome-scale assembly reveals moss genome structure and evolution.</title>
        <authorList>
            <person name="Lang D."/>
            <person name="Ullrich K.K."/>
            <person name="Murat F."/>
            <person name="Fuchs J."/>
            <person name="Jenkins J."/>
            <person name="Haas F.B."/>
            <person name="Piednoel M."/>
            <person name="Gundlach H."/>
            <person name="Van Bel M."/>
            <person name="Meyberg R."/>
            <person name="Vives C."/>
            <person name="Morata J."/>
            <person name="Symeonidi A."/>
            <person name="Hiss M."/>
            <person name="Muchero W."/>
            <person name="Kamisugi Y."/>
            <person name="Saleh O."/>
            <person name="Blanc G."/>
            <person name="Decker E.L."/>
            <person name="van Gessel N."/>
            <person name="Grimwood J."/>
            <person name="Hayes R.D."/>
            <person name="Graham S.W."/>
            <person name="Gunter L.E."/>
            <person name="McDaniel S.F."/>
            <person name="Hoernstein S.N.W."/>
            <person name="Larsson A."/>
            <person name="Li F.W."/>
            <person name="Perroud P.F."/>
            <person name="Phillips J."/>
            <person name="Ranjan P."/>
            <person name="Rokshar D.S."/>
            <person name="Rothfels C.J."/>
            <person name="Schneider L."/>
            <person name="Shu S."/>
            <person name="Stevenson D.W."/>
            <person name="Thummler F."/>
            <person name="Tillich M."/>
            <person name="Villarreal Aguilar J.C."/>
            <person name="Widiez T."/>
            <person name="Wong G.K."/>
            <person name="Wymore A."/>
            <person name="Zhang Y."/>
            <person name="Zimmer A.D."/>
            <person name="Quatrano R.S."/>
            <person name="Mayer K.F.X."/>
            <person name="Goodstein D."/>
            <person name="Casacuberta J.M."/>
            <person name="Vandepoele K."/>
            <person name="Reski R."/>
            <person name="Cuming A.C."/>
            <person name="Tuskan G.A."/>
            <person name="Maumus F."/>
            <person name="Salse J."/>
            <person name="Schmutz J."/>
            <person name="Rensing S.A."/>
        </authorList>
    </citation>
    <scope>NUCLEOTIDE SEQUENCE [LARGE SCALE GENOMIC DNA]</scope>
    <source>
        <strain evidence="7 8">cv. Gransden 2004</strain>
    </source>
</reference>
<dbReference type="GO" id="GO:0032040">
    <property type="term" value="C:small-subunit processome"/>
    <property type="evidence" value="ECO:0000318"/>
    <property type="project" value="GO_Central"/>
</dbReference>
<dbReference type="GO" id="GO:0005730">
    <property type="term" value="C:nucleolus"/>
    <property type="evidence" value="ECO:0000318"/>
    <property type="project" value="GO_Central"/>
</dbReference>
<dbReference type="SUPFAM" id="SSF48371">
    <property type="entry name" value="ARM repeat"/>
    <property type="match status" value="3"/>
</dbReference>
<dbReference type="InterPro" id="IPR046523">
    <property type="entry name" value="UTP20_dom"/>
</dbReference>
<dbReference type="RefSeq" id="XP_024370211.1">
    <property type="nucleotide sequence ID" value="XM_024514443.2"/>
</dbReference>
<feature type="domain" description="U3 small nucleolar RNA-associated protein 20 C-terminal" evidence="5">
    <location>
        <begin position="2746"/>
        <end position="2866"/>
    </location>
</feature>
<dbReference type="InterPro" id="IPR057525">
    <property type="entry name" value="UTP20_C"/>
</dbReference>
<feature type="region of interest" description="Disordered" evidence="2">
    <location>
        <begin position="2690"/>
        <end position="2710"/>
    </location>
</feature>
<dbReference type="InterPro" id="IPR052575">
    <property type="entry name" value="SSU_processome_comp_20"/>
</dbReference>
<dbReference type="Pfam" id="PF07539">
    <property type="entry name" value="UTP20_N"/>
    <property type="match status" value="1"/>
</dbReference>
<dbReference type="PANTHER" id="PTHR17695:SF11">
    <property type="entry name" value="SMALL SUBUNIT PROCESSOME COMPONENT 20 HOMOLOG"/>
    <property type="match status" value="1"/>
</dbReference>
<reference evidence="7" key="3">
    <citation type="submission" date="2020-12" db="UniProtKB">
        <authorList>
            <consortium name="EnsemblPlants"/>
        </authorList>
    </citation>
    <scope>IDENTIFICATION</scope>
</reference>
<dbReference type="EMBL" id="ABEU02000003">
    <property type="protein sequence ID" value="PNR57654.1"/>
    <property type="molecule type" value="Genomic_DNA"/>
</dbReference>
<dbReference type="EnsemblPlants" id="Pp3c3_18970V3.3">
    <property type="protein sequence ID" value="Pp3c3_18970V3.3"/>
    <property type="gene ID" value="Pp3c3_18970"/>
</dbReference>
<proteinExistence type="predicted"/>
<evidence type="ECO:0000259" key="4">
    <source>
        <dbReference type="Pfam" id="PF20416"/>
    </source>
</evidence>
<dbReference type="Proteomes" id="UP000006727">
    <property type="component" value="Chromosome 3"/>
</dbReference>
<sequence>MASKQPRPLKSLNKGPGSKRFVFKNFATRVEEVDVDVFRSLAPVKFQPTAGSSFFHENLVQWRELNSAADFNDVYQQLLPVVQTLPQLLFHKETVMECLLSRVHMSAALSLEPIMSLIALLSRDLREEFVPYIPRLLDACVCVLKEGADRDPDLIEQVFTSISYVIKYLSKLLTNDIPSCLKMTRGLRYYPKSYVQEFAAEAVSFLLRNASMKQLIKGVRKIVAEAEADPIEEKISGCAALFCYTLKGPSSGLHSRAEPLLRLLLDRSVLSGVTKKNSEGRSVALKVVSETLSRIIEDVRREKLDLLWTCLHEEIVQELDKMSFLNQDASQSSHSGLVNGGGDHIEKSSYNGGKSNVIGAHDNIDELHLTSCLSLLNGVLEYRKGSRVNDYKPLFGLATRFLQPYFLLVDKEATSEIVIVADSSVALCSEVLRLLLALIKSHGRQAGASFGPATIAKTAPTWALAFTCQKSTSILPFLRGVIEQDFDLLRPFVPYILRALSGLIQRNTSTALPMVLDLCQKMDPSGNHPFLLTHLPDSTNLINFVTRLIEDSIASLRASLPNGRKISKFEDFLKLEPALMWVALNCFPYIVGSGDDHLGRAWEFAVAIEDYITAFDKGEIEDSMRTGGVANKLLETLLGAALSTHTKLLQRTSNNMKECASTFIAFANRHMQSEPVLKAVADYLDAAFGSLQAEDQARVYPAELGTSAALKFFPLASVNLGSPVKAIRLATLRVLSYFEPLSNSHEDGSQNDSKRQKRNDGLSKENGKGQTSKLVQQMLSIEAAPLVLESCRQSNLIVAHIKVDVCAGRVPGAYVVPLVHMMVGILRNRFSVLWDPAMECLAALIDTVGVTAWDVLTDYLQHFQKDFLSQPVFESRKREDVREGCVCLPHDAHARLDAKLSETTDSTDTGTLLSLVLRTTQKLPKFAEAKSRQLLPLFLAFVGHIDEDSGSSETTKGGSGKDWKKALKEWLTLLKDMRNARAYYKGAIVKGILLNRILMDNDPSIQTLSLECLLNWKDSYLTSHVMHLQNLISYSSLREELTTWDIRRESHQVQEEHRSGLLEVVLRILYPKIMKRSGKFAGKTGAGVQRNAVLQFLAQLETEELAPLFTLLLKPLQTSFSDAASLISEGSTPQWEAAILKREVTSKFIDWVDVSAVAALQYKRKMGFLHMVKDSLDIFDRERLGPYLHALLGLVFKCLESTLGVSEESSEMVEKTRSADQIMVDGMELDSVENKAVQAISEAKSAPASNASMQVDVGTDDTNTESPSALTEVADKMEDAEDIDAEDLNEDEEELEQPSKTNVGGSHDLRTLCLKIIATVLTKFEDFDYNLVYWDIFFQSISPAIQKFAAENHSSTAPGAVFSCLLSMGKSVLLAPLLARVPTLVPNVVAVFSYRTATPAVITAVVSFIEGLLNLEEEDGEDGQEVVKKVLLPHLQVLLARVHDLLSIRREKLKGKSSAFSVKRELRILSRLSHYVKDKEEARNLVDVLLPFLKIKKRMDQDVLKEVLHVLSGLAPALDVQSIDKCLPALALLLASVSMQGNRIAICQSLEEFSRVDSSLLPVAELLVDLNAMSTTTMEEFDYDRRLQAYERMDSSFFSHFNRSTGLLVLSQAVFDMGSEDMSLRHSSSSCLQSFVKFASSLPEEKSADDLQDDKVDELCEDAGISHDVADGELASEPVEGSFDVSEVLTKGGTGSVKSLVQRFLLPHVRNSMGSELLVVRREWVTLLRVMALSFSKIPALSEYQGLVNTDPEVDFFYNIVHLQIHRRIKAMAKFRTLCAAGNFSQGALLRIFVPLFMNSIFEAKGDKEGNLAGAAIETIACIASQLTWEPYFGLLMRSFRFLTSKAEHQKVLVRLVCSTLDAFHFFESRAEDSMCEDTRDDANNGTTQALPVEIENLLRKRVLPEFNKVMVSKMDIVNSSVALALVKILKLMPEEVVEVELPRILQSITNLLKNRNSQAVRDEARSALVSVAATLGPRYLHFIVGVLKASLTKGFEVHVLGYTLNAILVKVVETVKVGEFDYCVPLLLELLENDIMGEVAEEKNVEAIAIKMKETRHMRSFDGMKLIAQFSTFPSVVPTLLGPVRRNLPKTFSPKNRVKVENMLKHIALGLQSNSSVRQDALFVLVHGLLEDGLKEENAVALSLAAKKQEKLEGKGSGRLTKMVAAKSAELNYSKDKDANNNATTTGTGIPNAHLLTEFALQLFYTHLKKVKISFQDQLTLSMLDPLVDLFFRFLTSKYDGVLSGVMKCLSILVKLPLPSVDKCGAKMSKLVFNMAQQSGRTDTPVMQACFQLLITLIRHCKTAKITDEQLRSLLSFPVFTDLESTTGSTALALLKAVVSRKLLIPELCDMMTRVSGVMVQSQLPAVRQVCSQIFLQFLLDYPLGAKRLQQHLGFLLTNLGYEHESGREAALEMLHTIIMKFPEAVVEEHADTIFLPLVTRLVNDQSNHVRTMVGTVLKVLMNRVGPHALQRMVDFSLKWYKGENFRLWRPAAQVLGFSIEVMKAKFKNYVEEVVGATINILMKCTSESEEKEDDLPYWQEAYASLIMTEKLLQQFPQFCFHLKLQDFWELVCTLLLHKHSWIRLVSGRLLGLYYDSCGQTNHKKSNSKLPMLHPSWLLFVAGSLCEQLDAEIMDSALAEQVVKNLLYVSSAFPHSESAYHVSEPKSQRRIEEAKKMLGAKERDLKKEAQNLDSDDGAIGEDDEDLPTNGALMTEDHVDGSGASWALTLLFRRLEKVALRVQPIQAKAVLQWYAAMAPRLGVVGVQPYLRSILVPLFKITEGSAAKLVQVELKALGDEVLSGLRELLGVNEFVQVYNNVRQRVKDVREKRKRAQKLNVLVDPERNAKRKIRLNQKRQAQKKRKIIDSKRQRGL</sequence>
<dbReference type="InterPro" id="IPR011989">
    <property type="entry name" value="ARM-like"/>
</dbReference>
<keyword evidence="8" id="KW-1185">Reference proteome</keyword>
<evidence type="ECO:0000259" key="5">
    <source>
        <dbReference type="Pfam" id="PF23099"/>
    </source>
</evidence>
<name>A0A2K1KV38_PHYPA</name>
<dbReference type="Pfam" id="PF20416">
    <property type="entry name" value="UTP20"/>
    <property type="match status" value="1"/>
</dbReference>
<feature type="region of interest" description="Disordered" evidence="2">
    <location>
        <begin position="743"/>
        <end position="771"/>
    </location>
</feature>
<dbReference type="STRING" id="3218.A0A2K1KV38"/>
<gene>
    <name evidence="7" type="primary">LOC112279774</name>
    <name evidence="6" type="ORF">PHYPA_004648</name>
</gene>
<evidence type="ECO:0000259" key="3">
    <source>
        <dbReference type="Pfam" id="PF07539"/>
    </source>
</evidence>
<feature type="domain" description="U3 small nucleolar RNA-associated protein 20 C-terminal" evidence="5">
    <location>
        <begin position="2493"/>
        <end position="2659"/>
    </location>
</feature>
<feature type="compositionally biased region" description="Acidic residues" evidence="2">
    <location>
        <begin position="2694"/>
        <end position="2707"/>
    </location>
</feature>
<evidence type="ECO:0000313" key="7">
    <source>
        <dbReference type="EnsemblPlants" id="Pp3c3_18970V3.1"/>
    </source>
</evidence>
<reference evidence="6 8" key="1">
    <citation type="journal article" date="2008" name="Science">
        <title>The Physcomitrella genome reveals evolutionary insights into the conquest of land by plants.</title>
        <authorList>
            <person name="Rensing S."/>
            <person name="Lang D."/>
            <person name="Zimmer A."/>
            <person name="Terry A."/>
            <person name="Salamov A."/>
            <person name="Shapiro H."/>
            <person name="Nishiyama T."/>
            <person name="Perroud P.-F."/>
            <person name="Lindquist E."/>
            <person name="Kamisugi Y."/>
            <person name="Tanahashi T."/>
            <person name="Sakakibara K."/>
            <person name="Fujita T."/>
            <person name="Oishi K."/>
            <person name="Shin-I T."/>
            <person name="Kuroki Y."/>
            <person name="Toyoda A."/>
            <person name="Suzuki Y."/>
            <person name="Hashimoto A."/>
            <person name="Yamaguchi K."/>
            <person name="Sugano A."/>
            <person name="Kohara Y."/>
            <person name="Fujiyama A."/>
            <person name="Anterola A."/>
            <person name="Aoki S."/>
            <person name="Ashton N."/>
            <person name="Barbazuk W.B."/>
            <person name="Barker E."/>
            <person name="Bennetzen J."/>
            <person name="Bezanilla M."/>
            <person name="Blankenship R."/>
            <person name="Cho S.H."/>
            <person name="Dutcher S."/>
            <person name="Estelle M."/>
            <person name="Fawcett J.A."/>
            <person name="Gundlach H."/>
            <person name="Hanada K."/>
            <person name="Heyl A."/>
            <person name="Hicks K.A."/>
            <person name="Hugh J."/>
            <person name="Lohr M."/>
            <person name="Mayer K."/>
            <person name="Melkozernov A."/>
            <person name="Murata T."/>
            <person name="Nelson D."/>
            <person name="Pils B."/>
            <person name="Prigge M."/>
            <person name="Reiss B."/>
            <person name="Renner T."/>
            <person name="Rombauts S."/>
            <person name="Rushton P."/>
            <person name="Sanderfoot A."/>
            <person name="Schween G."/>
            <person name="Shiu S.-H."/>
            <person name="Stueber K."/>
            <person name="Theodoulou F.L."/>
            <person name="Tu H."/>
            <person name="Van de Peer Y."/>
            <person name="Verrier P.J."/>
            <person name="Waters E."/>
            <person name="Wood A."/>
            <person name="Yang L."/>
            <person name="Cove D."/>
            <person name="Cuming A."/>
            <person name="Hasebe M."/>
            <person name="Lucas S."/>
            <person name="Mishler D.B."/>
            <person name="Reski R."/>
            <person name="Grigoriev I."/>
            <person name="Quatrano R.S."/>
            <person name="Boore J.L."/>
        </authorList>
    </citation>
    <scope>NUCLEOTIDE SEQUENCE [LARGE SCALE GENOMIC DNA]</scope>
    <source>
        <strain evidence="7 8">cv. Gransden 2004</strain>
    </source>
</reference>
<dbReference type="InterPro" id="IPR016024">
    <property type="entry name" value="ARM-type_fold"/>
</dbReference>
<dbReference type="GO" id="GO:0030686">
    <property type="term" value="C:90S preribosome"/>
    <property type="evidence" value="ECO:0000318"/>
    <property type="project" value="GO_Central"/>
</dbReference>
<feature type="domain" description="U3 small nucleolar RNA-associated protein 20" evidence="4">
    <location>
        <begin position="1915"/>
        <end position="2130"/>
    </location>
</feature>
<dbReference type="InterPro" id="IPR011430">
    <property type="entry name" value="UTP20_N"/>
</dbReference>
<feature type="region of interest" description="Disordered" evidence="2">
    <location>
        <begin position="1247"/>
        <end position="1279"/>
    </location>
</feature>
<evidence type="ECO:0000313" key="6">
    <source>
        <dbReference type="EMBL" id="PNR57654.1"/>
    </source>
</evidence>
<dbReference type="GeneID" id="112279774"/>
<feature type="repeat" description="HEAT" evidence="1">
    <location>
        <begin position="2436"/>
        <end position="2474"/>
    </location>
</feature>
<protein>
    <submittedName>
        <fullName evidence="6 7">Uncharacterized protein</fullName>
    </submittedName>
</protein>
<evidence type="ECO:0000256" key="2">
    <source>
        <dbReference type="SAM" id="MobiDB-lite"/>
    </source>
</evidence>
<evidence type="ECO:0000256" key="1">
    <source>
        <dbReference type="PROSITE-ProRule" id="PRU00103"/>
    </source>
</evidence>
<dbReference type="Gene3D" id="1.25.10.10">
    <property type="entry name" value="Leucine-rich Repeat Variant"/>
    <property type="match status" value="2"/>
</dbReference>
<feature type="domain" description="U3 small nucleolar RNA-associated protein 20 N-terminal" evidence="3">
    <location>
        <begin position="962"/>
        <end position="1648"/>
    </location>
</feature>
<dbReference type="PANTHER" id="PTHR17695">
    <property type="entry name" value="SMALL SUBUNIT PROCESSOME COMPONENT 20 HOMOLOG"/>
    <property type="match status" value="1"/>
</dbReference>
<dbReference type="PaxDb" id="3218-PP1S312_19V6.1"/>
<accession>A0A2K1KV38</accession>
<dbReference type="FunCoup" id="A0A2K1KV38">
    <property type="interactions" value="3480"/>
</dbReference>
<dbReference type="Gramene" id="Pp3c3_18970V3.1">
    <property type="protein sequence ID" value="Pp3c3_18970V3.1"/>
    <property type="gene ID" value="Pp3c3_18970"/>
</dbReference>
<feature type="compositionally biased region" description="Basic and acidic residues" evidence="2">
    <location>
        <begin position="744"/>
        <end position="767"/>
    </location>
</feature>
<dbReference type="Pfam" id="PF23099">
    <property type="entry name" value="UTP20_C"/>
    <property type="match status" value="2"/>
</dbReference>
<dbReference type="PROSITE" id="PS50077">
    <property type="entry name" value="HEAT_REPEAT"/>
    <property type="match status" value="1"/>
</dbReference>
<evidence type="ECO:0000313" key="8">
    <source>
        <dbReference type="Proteomes" id="UP000006727"/>
    </source>
</evidence>
<dbReference type="EnsemblPlants" id="Pp3c3_18970V3.1">
    <property type="protein sequence ID" value="Pp3c3_18970V3.1"/>
    <property type="gene ID" value="Pp3c3_18970"/>
</dbReference>
<dbReference type="Gramene" id="Pp3c3_18970V3.3">
    <property type="protein sequence ID" value="Pp3c3_18970V3.3"/>
    <property type="gene ID" value="Pp3c3_18970"/>
</dbReference>
<dbReference type="InterPro" id="IPR021133">
    <property type="entry name" value="HEAT_type_2"/>
</dbReference>